<dbReference type="EMBL" id="JAAOYO010000001">
    <property type="protein sequence ID" value="NII39860.1"/>
    <property type="molecule type" value="Genomic_DNA"/>
</dbReference>
<dbReference type="Gene3D" id="3.40.710.10">
    <property type="entry name" value="DD-peptidase/beta-lactamase superfamily"/>
    <property type="match status" value="1"/>
</dbReference>
<gene>
    <name evidence="2" type="ORF">E9228_000479</name>
</gene>
<keyword evidence="3" id="KW-1185">Reference proteome</keyword>
<dbReference type="InterPro" id="IPR050789">
    <property type="entry name" value="Diverse_Enzym_Activities"/>
</dbReference>
<name>A0ABX0T7R3_9MICO</name>
<organism evidence="2 3">
    <name type="scientific">Curtobacterium salicis</name>
    <dbReference type="NCBI Taxonomy" id="1779862"/>
    <lineage>
        <taxon>Bacteria</taxon>
        <taxon>Bacillati</taxon>
        <taxon>Actinomycetota</taxon>
        <taxon>Actinomycetes</taxon>
        <taxon>Micrococcales</taxon>
        <taxon>Microbacteriaceae</taxon>
        <taxon>Curtobacterium</taxon>
    </lineage>
</organism>
<sequence length="465" mass="49729">MTTTFRRSSPSTLGIDATGVDRLVSALEDTAGVEPHSIMVLRHGQVAAEGWWAPFAADRAHLLYSLSKSFTAAAVGIAVRAGLIDLDDTMISHFPELDAEVTDERTRRMLVRHLLAMASGHRTDTIDRAEQLDPTNTVRGFLLLPPEEEPGSVFAYNQPCTYTLGEIVRRVSGTSLLEYLRPRLLAPLGIDDFAWRRDDAGAELGYSGGYTTTDAIAALGQLYLQGGVWNGERLLDEDWIAAATSVRVENPDEAAADWSVGYGFQFWMARHGFRGDGAYGQFCVVLPEQDVVVAMTGQSVDMQAVLDAVWEHLLPAVDRPGSAADDGRLQDRLAGLALPPVSGDPLGTLPQGSAVTLSAGTGAGLEALHLTQDTDRGWVLTLRDASGTVTAPVGDGSWLVSGATATSGARAGDVVTIDVRFVETPHLLHVRCDLADGSASAAWETEPLHDGIATLHRPVDRSPVD</sequence>
<dbReference type="SUPFAM" id="SSF56601">
    <property type="entry name" value="beta-lactamase/transpeptidase-like"/>
    <property type="match status" value="1"/>
</dbReference>
<dbReference type="PANTHER" id="PTHR43283">
    <property type="entry name" value="BETA-LACTAMASE-RELATED"/>
    <property type="match status" value="1"/>
</dbReference>
<dbReference type="InterPro" id="IPR012338">
    <property type="entry name" value="Beta-lactam/transpept-like"/>
</dbReference>
<proteinExistence type="predicted"/>
<accession>A0ABX0T7R3</accession>
<feature type="domain" description="Beta-lactamase-related" evidence="1">
    <location>
        <begin position="20"/>
        <end position="299"/>
    </location>
</feature>
<dbReference type="InterPro" id="IPR001466">
    <property type="entry name" value="Beta-lactam-related"/>
</dbReference>
<evidence type="ECO:0000259" key="1">
    <source>
        <dbReference type="Pfam" id="PF00144"/>
    </source>
</evidence>
<evidence type="ECO:0000313" key="2">
    <source>
        <dbReference type="EMBL" id="NII39860.1"/>
    </source>
</evidence>
<reference evidence="2 3" key="1">
    <citation type="submission" date="2020-03" db="EMBL/GenBank/DDBJ databases">
        <title>Above-ground endophytic microbial communities from plants in different locations in the United States.</title>
        <authorList>
            <person name="Frank C."/>
        </authorList>
    </citation>
    <scope>NUCLEOTIDE SEQUENCE [LARGE SCALE GENOMIC DNA]</scope>
    <source>
        <strain evidence="2 3">WW7</strain>
    </source>
</reference>
<dbReference type="PANTHER" id="PTHR43283:SF7">
    <property type="entry name" value="BETA-LACTAMASE-RELATED DOMAIN-CONTAINING PROTEIN"/>
    <property type="match status" value="1"/>
</dbReference>
<dbReference type="Pfam" id="PF00144">
    <property type="entry name" value="Beta-lactamase"/>
    <property type="match status" value="1"/>
</dbReference>
<dbReference type="RefSeq" id="WP_166778998.1">
    <property type="nucleotide sequence ID" value="NZ_JAAOYO010000001.1"/>
</dbReference>
<evidence type="ECO:0000313" key="3">
    <source>
        <dbReference type="Proteomes" id="UP001318300"/>
    </source>
</evidence>
<dbReference type="Proteomes" id="UP001318300">
    <property type="component" value="Unassembled WGS sequence"/>
</dbReference>
<comment type="caution">
    <text evidence="2">The sequence shown here is derived from an EMBL/GenBank/DDBJ whole genome shotgun (WGS) entry which is preliminary data.</text>
</comment>
<protein>
    <submittedName>
        <fullName evidence="2">CubicO group peptidase (Beta-lactamase class C family)</fullName>
    </submittedName>
</protein>